<protein>
    <submittedName>
        <fullName evidence="7">Putative glycerate dehydrogenase</fullName>
    </submittedName>
</protein>
<evidence type="ECO:0000259" key="6">
    <source>
        <dbReference type="Pfam" id="PF02826"/>
    </source>
</evidence>
<name>A0A133Q6E4_9BACT</name>
<evidence type="ECO:0000313" key="8">
    <source>
        <dbReference type="Proteomes" id="UP000070533"/>
    </source>
</evidence>
<proteinExistence type="inferred from homology"/>
<keyword evidence="3" id="KW-0520">NAD</keyword>
<dbReference type="PROSITE" id="PS00671">
    <property type="entry name" value="D_2_HYDROXYACID_DH_3"/>
    <property type="match status" value="1"/>
</dbReference>
<reference evidence="8" key="1">
    <citation type="submission" date="2016-01" db="EMBL/GenBank/DDBJ databases">
        <authorList>
            <person name="Mitreva M."/>
            <person name="Pepin K.H."/>
            <person name="Mihindukulasuriya K.A."/>
            <person name="Fulton R."/>
            <person name="Fronick C."/>
            <person name="O'Laughlin M."/>
            <person name="Miner T."/>
            <person name="Herter B."/>
            <person name="Rosa B.A."/>
            <person name="Cordes M."/>
            <person name="Tomlinson C."/>
            <person name="Wollam A."/>
            <person name="Palsikar V.B."/>
            <person name="Mardis E.R."/>
            <person name="Wilson R.K."/>
        </authorList>
    </citation>
    <scope>NUCLEOTIDE SEQUENCE [LARGE SCALE GENOMIC DNA]</scope>
    <source>
        <strain evidence="8">MJR7716</strain>
    </source>
</reference>
<evidence type="ECO:0000313" key="7">
    <source>
        <dbReference type="EMBL" id="KXA38451.1"/>
    </source>
</evidence>
<dbReference type="InterPro" id="IPR029753">
    <property type="entry name" value="D-isomer_DH_CS"/>
</dbReference>
<dbReference type="EMBL" id="LRQG01000114">
    <property type="protein sequence ID" value="KXA38451.1"/>
    <property type="molecule type" value="Genomic_DNA"/>
</dbReference>
<dbReference type="PANTHER" id="PTHR43761">
    <property type="entry name" value="D-ISOMER SPECIFIC 2-HYDROXYACID DEHYDROGENASE FAMILY PROTEIN (AFU_ORTHOLOGUE AFUA_1G13630)"/>
    <property type="match status" value="1"/>
</dbReference>
<feature type="domain" description="D-isomer specific 2-hydroxyacid dehydrogenase NAD-binding" evidence="6">
    <location>
        <begin position="109"/>
        <end position="288"/>
    </location>
</feature>
<dbReference type="InterPro" id="IPR006140">
    <property type="entry name" value="D-isomer_DH_NAD-bd"/>
</dbReference>
<evidence type="ECO:0000256" key="1">
    <source>
        <dbReference type="ARBA" id="ARBA00005854"/>
    </source>
</evidence>
<dbReference type="eggNOG" id="COG1052">
    <property type="taxonomic scope" value="Bacteria"/>
</dbReference>
<dbReference type="Pfam" id="PF00389">
    <property type="entry name" value="2-Hacid_dh"/>
    <property type="match status" value="1"/>
</dbReference>
<accession>A0A133Q6E4</accession>
<dbReference type="SUPFAM" id="SSF51735">
    <property type="entry name" value="NAD(P)-binding Rossmann-fold domains"/>
    <property type="match status" value="1"/>
</dbReference>
<dbReference type="InterPro" id="IPR036291">
    <property type="entry name" value="NAD(P)-bd_dom_sf"/>
</dbReference>
<evidence type="ECO:0000256" key="2">
    <source>
        <dbReference type="ARBA" id="ARBA00023002"/>
    </source>
</evidence>
<evidence type="ECO:0000256" key="4">
    <source>
        <dbReference type="RuleBase" id="RU003719"/>
    </source>
</evidence>
<dbReference type="AlphaFoldDB" id="A0A133Q6E4"/>
<dbReference type="Proteomes" id="UP000070533">
    <property type="component" value="Unassembled WGS sequence"/>
</dbReference>
<feature type="domain" description="D-isomer specific 2-hydroxyacid dehydrogenase catalytic" evidence="5">
    <location>
        <begin position="20"/>
        <end position="319"/>
    </location>
</feature>
<sequence length="320" mass="35279">MKMKIVDLDGYAANPGDLSWEAFEQLGDLVVYDNTSPEQIIERAKDAEILLVNKIELNKDIISQLPKLKYIGELATGFNNIDIAAAKEKGIVVTNIPAYSTDSVAQFVFAHLLNIATHVDYYSTETRKGIWSSKDLFCYWDKPLIELAGKTLGIIGLGNIGYKVACIGHTLGMDISAYTSKNSSDLPEWIRKTTLEGLYSTADVITLHCPLNQENAKMINAEALGQMHKGTILINTGRGGLIDEQAVSKALESEQLKAYCADVMTDEPPHKDNPLIKQPNAFITPHIAWATVEARMRLMKIAEENIKAFLAGTPQNVVNQ</sequence>
<dbReference type="Gene3D" id="3.40.50.720">
    <property type="entry name" value="NAD(P)-binding Rossmann-like Domain"/>
    <property type="match status" value="2"/>
</dbReference>
<dbReference type="PATRIC" id="fig|28128.5.peg.1670"/>
<dbReference type="SUPFAM" id="SSF52283">
    <property type="entry name" value="Formate/glycerate dehydrogenase catalytic domain-like"/>
    <property type="match status" value="1"/>
</dbReference>
<dbReference type="InterPro" id="IPR029752">
    <property type="entry name" value="D-isomer_DH_CS1"/>
</dbReference>
<dbReference type="GO" id="GO:0051287">
    <property type="term" value="F:NAD binding"/>
    <property type="evidence" value="ECO:0007669"/>
    <property type="project" value="InterPro"/>
</dbReference>
<dbReference type="PANTHER" id="PTHR43761:SF1">
    <property type="entry name" value="D-ISOMER SPECIFIC 2-HYDROXYACID DEHYDROGENASE CATALYTIC DOMAIN-CONTAINING PROTEIN-RELATED"/>
    <property type="match status" value="1"/>
</dbReference>
<gene>
    <name evidence="7" type="ORF">HMPREF3226_01631</name>
</gene>
<dbReference type="Pfam" id="PF02826">
    <property type="entry name" value="2-Hacid_dh_C"/>
    <property type="match status" value="1"/>
</dbReference>
<dbReference type="GO" id="GO:0016616">
    <property type="term" value="F:oxidoreductase activity, acting on the CH-OH group of donors, NAD or NADP as acceptor"/>
    <property type="evidence" value="ECO:0007669"/>
    <property type="project" value="InterPro"/>
</dbReference>
<comment type="caution">
    <text evidence="7">The sequence shown here is derived from an EMBL/GenBank/DDBJ whole genome shotgun (WGS) entry which is preliminary data.</text>
</comment>
<keyword evidence="8" id="KW-1185">Reference proteome</keyword>
<dbReference type="STRING" id="28128.HMPREF3226_01631"/>
<evidence type="ECO:0000259" key="5">
    <source>
        <dbReference type="Pfam" id="PF00389"/>
    </source>
</evidence>
<comment type="similarity">
    <text evidence="1 4">Belongs to the D-isomer specific 2-hydroxyacid dehydrogenase family.</text>
</comment>
<dbReference type="CDD" id="cd12162">
    <property type="entry name" value="2-Hacid_dh_4"/>
    <property type="match status" value="1"/>
</dbReference>
<keyword evidence="2 4" id="KW-0560">Oxidoreductase</keyword>
<evidence type="ECO:0000256" key="3">
    <source>
        <dbReference type="ARBA" id="ARBA00023027"/>
    </source>
</evidence>
<organism evidence="7 8">
    <name type="scientific">Prevotella corporis</name>
    <dbReference type="NCBI Taxonomy" id="28128"/>
    <lineage>
        <taxon>Bacteria</taxon>
        <taxon>Pseudomonadati</taxon>
        <taxon>Bacteroidota</taxon>
        <taxon>Bacteroidia</taxon>
        <taxon>Bacteroidales</taxon>
        <taxon>Prevotellaceae</taxon>
        <taxon>Prevotella</taxon>
    </lineage>
</organism>
<dbReference type="PROSITE" id="PS00670">
    <property type="entry name" value="D_2_HYDROXYACID_DH_2"/>
    <property type="match status" value="1"/>
</dbReference>
<dbReference type="InterPro" id="IPR050418">
    <property type="entry name" value="D-iso_2-hydroxyacid_DH_PdxB"/>
</dbReference>
<dbReference type="PROSITE" id="PS00065">
    <property type="entry name" value="D_2_HYDROXYACID_DH_1"/>
    <property type="match status" value="1"/>
</dbReference>
<dbReference type="InterPro" id="IPR006139">
    <property type="entry name" value="D-isomer_2_OHA_DH_cat_dom"/>
</dbReference>